<evidence type="ECO:0000256" key="1">
    <source>
        <dbReference type="ARBA" id="ARBA00004167"/>
    </source>
</evidence>
<protein>
    <submittedName>
        <fullName evidence="6">Cytochrome P450</fullName>
    </submittedName>
</protein>
<dbReference type="Proteomes" id="UP000245207">
    <property type="component" value="Unassembled WGS sequence"/>
</dbReference>
<dbReference type="GO" id="GO:0020037">
    <property type="term" value="F:heme binding"/>
    <property type="evidence" value="ECO:0007669"/>
    <property type="project" value="InterPro"/>
</dbReference>
<sequence>MPYLKAMVLEELRRHPPGHFVLPHKVTKDVEDDPMEFKPKRFMLNDGSNIVFDISGSKRIKMMKYLNHHTMIV</sequence>
<dbReference type="GO" id="GO:0005506">
    <property type="term" value="F:iron ion binding"/>
    <property type="evidence" value="ECO:0007669"/>
    <property type="project" value="InterPro"/>
</dbReference>
<dbReference type="OrthoDB" id="1424025at2759"/>
<dbReference type="PANTHER" id="PTHR24298">
    <property type="entry name" value="FLAVONOID 3'-MONOOXYGENASE-RELATED"/>
    <property type="match status" value="1"/>
</dbReference>
<evidence type="ECO:0000313" key="7">
    <source>
        <dbReference type="Proteomes" id="UP000245207"/>
    </source>
</evidence>
<dbReference type="EMBL" id="PKPP01000541">
    <property type="protein sequence ID" value="PWA91457.1"/>
    <property type="molecule type" value="Genomic_DNA"/>
</dbReference>
<accession>A0A2U1Q0G0</accession>
<dbReference type="GO" id="GO:0016020">
    <property type="term" value="C:membrane"/>
    <property type="evidence" value="ECO:0007669"/>
    <property type="project" value="UniProtKB-SubCell"/>
</dbReference>
<proteinExistence type="predicted"/>
<comment type="subcellular location">
    <subcellularLocation>
        <location evidence="1">Membrane</location>
        <topology evidence="1">Single-pass membrane protein</topology>
    </subcellularLocation>
</comment>
<name>A0A2U1Q0G0_ARTAN</name>
<dbReference type="GO" id="GO:0016709">
    <property type="term" value="F:oxidoreductase activity, acting on paired donors, with incorporation or reduction of molecular oxygen, NAD(P)H as one donor, and incorporation of one atom of oxygen"/>
    <property type="evidence" value="ECO:0007669"/>
    <property type="project" value="TreeGrafter"/>
</dbReference>
<reference evidence="6 7" key="1">
    <citation type="journal article" date="2018" name="Mol. Plant">
        <title>The genome of Artemisia annua provides insight into the evolution of Asteraceae family and artemisinin biosynthesis.</title>
        <authorList>
            <person name="Shen Q."/>
            <person name="Zhang L."/>
            <person name="Liao Z."/>
            <person name="Wang S."/>
            <person name="Yan T."/>
            <person name="Shi P."/>
            <person name="Liu M."/>
            <person name="Fu X."/>
            <person name="Pan Q."/>
            <person name="Wang Y."/>
            <person name="Lv Z."/>
            <person name="Lu X."/>
            <person name="Zhang F."/>
            <person name="Jiang W."/>
            <person name="Ma Y."/>
            <person name="Chen M."/>
            <person name="Hao X."/>
            <person name="Li L."/>
            <person name="Tang Y."/>
            <person name="Lv G."/>
            <person name="Zhou Y."/>
            <person name="Sun X."/>
            <person name="Brodelius P.E."/>
            <person name="Rose J.K.C."/>
            <person name="Tang K."/>
        </authorList>
    </citation>
    <scope>NUCLEOTIDE SEQUENCE [LARGE SCALE GENOMIC DNA]</scope>
    <source>
        <strain evidence="7">cv. Huhao1</strain>
        <tissue evidence="6">Leaf</tissue>
    </source>
</reference>
<dbReference type="Pfam" id="PF00067">
    <property type="entry name" value="p450"/>
    <property type="match status" value="1"/>
</dbReference>
<keyword evidence="5" id="KW-0472">Membrane</keyword>
<dbReference type="SUPFAM" id="SSF48264">
    <property type="entry name" value="Cytochrome P450"/>
    <property type="match status" value="1"/>
</dbReference>
<keyword evidence="7" id="KW-1185">Reference proteome</keyword>
<evidence type="ECO:0000256" key="5">
    <source>
        <dbReference type="ARBA" id="ARBA00023136"/>
    </source>
</evidence>
<keyword evidence="2" id="KW-0812">Transmembrane</keyword>
<dbReference type="InterPro" id="IPR001128">
    <property type="entry name" value="Cyt_P450"/>
</dbReference>
<gene>
    <name evidence="6" type="ORF">CTI12_AA089720</name>
</gene>
<dbReference type="AlphaFoldDB" id="A0A2U1Q0G0"/>
<evidence type="ECO:0000256" key="3">
    <source>
        <dbReference type="ARBA" id="ARBA00022723"/>
    </source>
</evidence>
<dbReference type="STRING" id="35608.A0A2U1Q0G0"/>
<keyword evidence="3" id="KW-0479">Metal-binding</keyword>
<dbReference type="InterPro" id="IPR051103">
    <property type="entry name" value="Plant_metabolite_P450s"/>
</dbReference>
<keyword evidence="4" id="KW-1133">Transmembrane helix</keyword>
<comment type="caution">
    <text evidence="6">The sequence shown here is derived from an EMBL/GenBank/DDBJ whole genome shotgun (WGS) entry which is preliminary data.</text>
</comment>
<evidence type="ECO:0000313" key="6">
    <source>
        <dbReference type="EMBL" id="PWA91457.1"/>
    </source>
</evidence>
<dbReference type="PANTHER" id="PTHR24298:SF800">
    <property type="entry name" value="CYTOCHROME P450 89A2-RELATED"/>
    <property type="match status" value="1"/>
</dbReference>
<evidence type="ECO:0000256" key="4">
    <source>
        <dbReference type="ARBA" id="ARBA00022989"/>
    </source>
</evidence>
<dbReference type="InterPro" id="IPR036396">
    <property type="entry name" value="Cyt_P450_sf"/>
</dbReference>
<dbReference type="Gene3D" id="1.10.630.10">
    <property type="entry name" value="Cytochrome P450"/>
    <property type="match status" value="1"/>
</dbReference>
<evidence type="ECO:0000256" key="2">
    <source>
        <dbReference type="ARBA" id="ARBA00022692"/>
    </source>
</evidence>
<organism evidence="6 7">
    <name type="scientific">Artemisia annua</name>
    <name type="common">Sweet wormwood</name>
    <dbReference type="NCBI Taxonomy" id="35608"/>
    <lineage>
        <taxon>Eukaryota</taxon>
        <taxon>Viridiplantae</taxon>
        <taxon>Streptophyta</taxon>
        <taxon>Embryophyta</taxon>
        <taxon>Tracheophyta</taxon>
        <taxon>Spermatophyta</taxon>
        <taxon>Magnoliopsida</taxon>
        <taxon>eudicotyledons</taxon>
        <taxon>Gunneridae</taxon>
        <taxon>Pentapetalae</taxon>
        <taxon>asterids</taxon>
        <taxon>campanulids</taxon>
        <taxon>Asterales</taxon>
        <taxon>Asteraceae</taxon>
        <taxon>Asteroideae</taxon>
        <taxon>Anthemideae</taxon>
        <taxon>Artemisiinae</taxon>
        <taxon>Artemisia</taxon>
    </lineage>
</organism>